<comment type="subcellular location">
    <subcellularLocation>
        <location evidence="1">Membrane</location>
        <topology evidence="1">Multi-pass membrane protein</topology>
    </subcellularLocation>
</comment>
<feature type="transmembrane region" description="Helical" evidence="6">
    <location>
        <begin position="330"/>
        <end position="354"/>
    </location>
</feature>
<dbReference type="RefSeq" id="WP_124936512.1">
    <property type="nucleotide sequence ID" value="NZ_RJVQ01000002.1"/>
</dbReference>
<keyword evidence="9" id="KW-1185">Reference proteome</keyword>
<reference evidence="8 9" key="1">
    <citation type="submission" date="2018-11" db="EMBL/GenBank/DDBJ databases">
        <title>Vibrio LJC006 sp. nov., isolated from seawater during the bloom of the enteromorpha.</title>
        <authorList>
            <person name="Liang J."/>
        </authorList>
    </citation>
    <scope>NUCLEOTIDE SEQUENCE [LARGE SCALE GENOMIC DNA]</scope>
    <source>
        <strain evidence="8 9">LJC006</strain>
    </source>
</reference>
<keyword evidence="3 6" id="KW-0812">Transmembrane</keyword>
<dbReference type="InterPro" id="IPR007267">
    <property type="entry name" value="GtrA_DPMS_TM"/>
</dbReference>
<feature type="transmembrane region" description="Helical" evidence="6">
    <location>
        <begin position="422"/>
        <end position="446"/>
    </location>
</feature>
<dbReference type="PANTHER" id="PTHR38459:SF1">
    <property type="entry name" value="PROPHAGE BACTOPRENOL-LINKED GLUCOSE TRANSLOCASE HOMOLOG"/>
    <property type="match status" value="1"/>
</dbReference>
<keyword evidence="5 6" id="KW-0472">Membrane</keyword>
<dbReference type="GO" id="GO:0000271">
    <property type="term" value="P:polysaccharide biosynthetic process"/>
    <property type="evidence" value="ECO:0007669"/>
    <property type="project" value="InterPro"/>
</dbReference>
<evidence type="ECO:0000256" key="2">
    <source>
        <dbReference type="ARBA" id="ARBA00009399"/>
    </source>
</evidence>
<evidence type="ECO:0000256" key="3">
    <source>
        <dbReference type="ARBA" id="ARBA00022692"/>
    </source>
</evidence>
<feature type="domain" description="GtrA/DPMS transmembrane" evidence="7">
    <location>
        <begin position="21"/>
        <end position="130"/>
    </location>
</feature>
<sequence length="595" mass="67088">MQNIIKPLNRLLSPELLQKLRFALVGVVNTATAYLAFVILFHILDNYIAASVLSYIVGMLVSFVLNRGFVFKSSEKKGQFLSFCVVNLFSLGCSTGTLYLLVDTLGVYVYLAQALSVCVSMVVNYLGYRAIFTYGVTMNKAPAVPKSSDLSLNPAGIAKFFMMLLFLAVTIYNMHIALLETVAHDALPFMESYVEKFTSEGRWINFAFFEGLRELPQWVAFPLCNLFVFIFGYQVANSLVKEKWIAFCFALTLVNIPYFTMLFKWPMTLVAGMGLLALFSYIKDRVSVTAMLLISGIALFATYPAFYFLMPLLFISQLRNESFTGLFKFLLIWIAGYALGYGVAQLSVFVYTFLAEGHGHFIEFAGWRKSTPMTGLESLLSNIEKSAGNFERNALYISELSPLFFIPVALVLLWSLKAQLKYTLVVLLVVFSIYASVIALGVNVPLRSGITLPIGMAMIALLVRSSWGKGLLLATLFIPFAYKTYTYNHAYHEKRVILRSIIEPADPQGLMKQPQRFGQVIVTVDEKKMSEYFHKETGSDAFKNLTNLREHYIKPYFYNHGWKEDSIKVVDTPEKEVTGKAEIETKGDTLYLNMD</sequence>
<evidence type="ECO:0000259" key="7">
    <source>
        <dbReference type="Pfam" id="PF04138"/>
    </source>
</evidence>
<feature type="transmembrane region" description="Helical" evidence="6">
    <location>
        <begin position="394"/>
        <end position="416"/>
    </location>
</feature>
<feature type="transmembrane region" description="Helical" evidence="6">
    <location>
        <begin position="20"/>
        <end position="41"/>
    </location>
</feature>
<evidence type="ECO:0000313" key="8">
    <source>
        <dbReference type="EMBL" id="RQW64390.1"/>
    </source>
</evidence>
<dbReference type="PANTHER" id="PTHR38459">
    <property type="entry name" value="PROPHAGE BACTOPRENOL-LINKED GLUCOSE TRANSLOCASE HOMOLOG"/>
    <property type="match status" value="1"/>
</dbReference>
<keyword evidence="4 6" id="KW-1133">Transmembrane helix</keyword>
<feature type="transmembrane region" description="Helical" evidence="6">
    <location>
        <begin position="243"/>
        <end position="259"/>
    </location>
</feature>
<feature type="transmembrane region" description="Helical" evidence="6">
    <location>
        <begin position="160"/>
        <end position="179"/>
    </location>
</feature>
<feature type="transmembrane region" description="Helical" evidence="6">
    <location>
        <begin position="47"/>
        <end position="68"/>
    </location>
</feature>
<dbReference type="Proteomes" id="UP000281112">
    <property type="component" value="Unassembled WGS sequence"/>
</dbReference>
<evidence type="ECO:0000256" key="1">
    <source>
        <dbReference type="ARBA" id="ARBA00004141"/>
    </source>
</evidence>
<dbReference type="Pfam" id="PF04138">
    <property type="entry name" value="GtrA_DPMS_TM"/>
    <property type="match status" value="1"/>
</dbReference>
<feature type="transmembrane region" description="Helical" evidence="6">
    <location>
        <begin position="458"/>
        <end position="482"/>
    </location>
</feature>
<accession>A0A3N9TJL4</accession>
<evidence type="ECO:0000256" key="5">
    <source>
        <dbReference type="ARBA" id="ARBA00023136"/>
    </source>
</evidence>
<evidence type="ECO:0000313" key="9">
    <source>
        <dbReference type="Proteomes" id="UP000281112"/>
    </source>
</evidence>
<organism evidence="8 9">
    <name type="scientific">Vibrio viridaestus</name>
    <dbReference type="NCBI Taxonomy" id="2487322"/>
    <lineage>
        <taxon>Bacteria</taxon>
        <taxon>Pseudomonadati</taxon>
        <taxon>Pseudomonadota</taxon>
        <taxon>Gammaproteobacteria</taxon>
        <taxon>Vibrionales</taxon>
        <taxon>Vibrionaceae</taxon>
        <taxon>Vibrio</taxon>
    </lineage>
</organism>
<feature type="transmembrane region" description="Helical" evidence="6">
    <location>
        <begin position="218"/>
        <end position="236"/>
    </location>
</feature>
<dbReference type="EMBL" id="RJVQ01000002">
    <property type="protein sequence ID" value="RQW64390.1"/>
    <property type="molecule type" value="Genomic_DNA"/>
</dbReference>
<gene>
    <name evidence="8" type="ORF">EES38_07390</name>
</gene>
<evidence type="ECO:0000256" key="6">
    <source>
        <dbReference type="SAM" id="Phobius"/>
    </source>
</evidence>
<feature type="transmembrane region" description="Helical" evidence="6">
    <location>
        <begin position="80"/>
        <end position="101"/>
    </location>
</feature>
<comment type="similarity">
    <text evidence="2">Belongs to the GtrA family.</text>
</comment>
<dbReference type="OrthoDB" id="5699455at2"/>
<feature type="transmembrane region" description="Helical" evidence="6">
    <location>
        <begin position="107"/>
        <end position="128"/>
    </location>
</feature>
<comment type="caution">
    <text evidence="8">The sequence shown here is derived from an EMBL/GenBank/DDBJ whole genome shotgun (WGS) entry which is preliminary data.</text>
</comment>
<dbReference type="InterPro" id="IPR051401">
    <property type="entry name" value="GtrA_CellWall_Glycosyl"/>
</dbReference>
<feature type="transmembrane region" description="Helical" evidence="6">
    <location>
        <begin position="289"/>
        <end position="310"/>
    </location>
</feature>
<dbReference type="GO" id="GO:0005886">
    <property type="term" value="C:plasma membrane"/>
    <property type="evidence" value="ECO:0007669"/>
    <property type="project" value="TreeGrafter"/>
</dbReference>
<evidence type="ECO:0000256" key="4">
    <source>
        <dbReference type="ARBA" id="ARBA00022989"/>
    </source>
</evidence>
<dbReference type="AlphaFoldDB" id="A0A3N9TJL4"/>
<proteinExistence type="inferred from homology"/>
<protein>
    <submittedName>
        <fullName evidence="8">GtrA family protein</fullName>
    </submittedName>
</protein>
<name>A0A3N9TJL4_9VIBR</name>